<protein>
    <submittedName>
        <fullName evidence="1">Uncharacterized protein</fullName>
    </submittedName>
</protein>
<gene>
    <name evidence="1" type="ORF">D1223_14080</name>
</gene>
<reference evidence="1 2" key="1">
    <citation type="submission" date="2018-08" db="EMBL/GenBank/DDBJ databases">
        <title>Henriciella mobilis sp. nov., isolated from seawater.</title>
        <authorList>
            <person name="Cheng H."/>
            <person name="Wu Y.-H."/>
            <person name="Xu X.-W."/>
            <person name="Guo L.-L."/>
        </authorList>
    </citation>
    <scope>NUCLEOTIDE SEQUENCE [LARGE SCALE GENOMIC DNA]</scope>
    <source>
        <strain evidence="1 2">JN25</strain>
    </source>
</reference>
<evidence type="ECO:0000313" key="2">
    <source>
        <dbReference type="Proteomes" id="UP000266385"/>
    </source>
</evidence>
<evidence type="ECO:0000313" key="1">
    <source>
        <dbReference type="EMBL" id="RIJ28503.1"/>
    </source>
</evidence>
<dbReference type="EMBL" id="QWFX01000013">
    <property type="protein sequence ID" value="RIJ28503.1"/>
    <property type="molecule type" value="Genomic_DNA"/>
</dbReference>
<dbReference type="Proteomes" id="UP000266385">
    <property type="component" value="Unassembled WGS sequence"/>
</dbReference>
<sequence length="84" mass="9008">MRSPGVSFPNKPTRNNAMFESIAVSLLRQAALLTKPQQDEFTTRIAEAIATLVSSTGTQIDDELLRSIGLPLGGAVIEKLQALV</sequence>
<keyword evidence="2" id="KW-1185">Reference proteome</keyword>
<dbReference type="AlphaFoldDB" id="A0A399RCT7"/>
<organism evidence="1 2">
    <name type="scientific">Henriciella mobilis</name>
    <dbReference type="NCBI Taxonomy" id="2305467"/>
    <lineage>
        <taxon>Bacteria</taxon>
        <taxon>Pseudomonadati</taxon>
        <taxon>Pseudomonadota</taxon>
        <taxon>Alphaproteobacteria</taxon>
        <taxon>Hyphomonadales</taxon>
        <taxon>Hyphomonadaceae</taxon>
        <taxon>Henriciella</taxon>
    </lineage>
</organism>
<proteinExistence type="predicted"/>
<name>A0A399RCT7_9PROT</name>
<comment type="caution">
    <text evidence="1">The sequence shown here is derived from an EMBL/GenBank/DDBJ whole genome shotgun (WGS) entry which is preliminary data.</text>
</comment>
<accession>A0A399RCT7</accession>